<dbReference type="GeneID" id="19112466"/>
<protein>
    <submittedName>
        <fullName evidence="1">Uncharacterized protein</fullName>
    </submittedName>
</protein>
<keyword evidence="2" id="KW-1185">Reference proteome</keyword>
<organism evidence="1 2">
    <name type="scientific">Baudoinia panamericana (strain UAMH 10762)</name>
    <name type="common">Angels' share fungus</name>
    <name type="synonym">Baudoinia compniacensis (strain UAMH 10762)</name>
    <dbReference type="NCBI Taxonomy" id="717646"/>
    <lineage>
        <taxon>Eukaryota</taxon>
        <taxon>Fungi</taxon>
        <taxon>Dikarya</taxon>
        <taxon>Ascomycota</taxon>
        <taxon>Pezizomycotina</taxon>
        <taxon>Dothideomycetes</taxon>
        <taxon>Dothideomycetidae</taxon>
        <taxon>Mycosphaerellales</taxon>
        <taxon>Teratosphaeriaceae</taxon>
        <taxon>Baudoinia</taxon>
    </lineage>
</organism>
<dbReference type="HOGENOM" id="CLU_1815457_0_0_1"/>
<sequence length="142" mass="15775">MAFDLMPGKLTVDVDSQVDSAQVREYIRPRLGTAVMFHAHCFRQAGMTGGKPLCGAQCTRELLHGARRVEGKLRAVVQQQAYVSICLAVDVHQGITGYGHIRTDDHHVSVGVLCPILRRIPEDVAVVEYYCCKRTLLRKKTA</sequence>
<dbReference type="Proteomes" id="UP000011761">
    <property type="component" value="Unassembled WGS sequence"/>
</dbReference>
<accession>M2MGU1</accession>
<evidence type="ECO:0000313" key="1">
    <source>
        <dbReference type="EMBL" id="EMC95856.1"/>
    </source>
</evidence>
<reference evidence="1 2" key="1">
    <citation type="journal article" date="2012" name="PLoS Pathog.">
        <title>Diverse lifestyles and strategies of plant pathogenesis encoded in the genomes of eighteen Dothideomycetes fungi.</title>
        <authorList>
            <person name="Ohm R.A."/>
            <person name="Feau N."/>
            <person name="Henrissat B."/>
            <person name="Schoch C.L."/>
            <person name="Horwitz B.A."/>
            <person name="Barry K.W."/>
            <person name="Condon B.J."/>
            <person name="Copeland A.C."/>
            <person name="Dhillon B."/>
            <person name="Glaser F."/>
            <person name="Hesse C.N."/>
            <person name="Kosti I."/>
            <person name="LaButti K."/>
            <person name="Lindquist E.A."/>
            <person name="Lucas S."/>
            <person name="Salamov A.A."/>
            <person name="Bradshaw R.E."/>
            <person name="Ciuffetti L."/>
            <person name="Hamelin R.C."/>
            <person name="Kema G.H.J."/>
            <person name="Lawrence C."/>
            <person name="Scott J.A."/>
            <person name="Spatafora J.W."/>
            <person name="Turgeon B.G."/>
            <person name="de Wit P.J.G.M."/>
            <person name="Zhong S."/>
            <person name="Goodwin S.B."/>
            <person name="Grigoriev I.V."/>
        </authorList>
    </citation>
    <scope>NUCLEOTIDE SEQUENCE [LARGE SCALE GENOMIC DNA]</scope>
    <source>
        <strain evidence="1 2">UAMH 10762</strain>
    </source>
</reference>
<dbReference type="AlphaFoldDB" id="M2MGU1"/>
<proteinExistence type="predicted"/>
<dbReference type="KEGG" id="bcom:BAUCODRAFT_34622"/>
<evidence type="ECO:0000313" key="2">
    <source>
        <dbReference type="Proteomes" id="UP000011761"/>
    </source>
</evidence>
<dbReference type="EMBL" id="KB445556">
    <property type="protein sequence ID" value="EMC95856.1"/>
    <property type="molecule type" value="Genomic_DNA"/>
</dbReference>
<gene>
    <name evidence="1" type="ORF">BAUCODRAFT_34622</name>
</gene>
<dbReference type="RefSeq" id="XP_007676817.1">
    <property type="nucleotide sequence ID" value="XM_007678627.1"/>
</dbReference>
<name>M2MGU1_BAUPA</name>